<dbReference type="InterPro" id="IPR006324">
    <property type="entry name" value="GSHR"/>
</dbReference>
<dbReference type="SUPFAM" id="SSF55424">
    <property type="entry name" value="FAD/NAD-linked reductases, dimerisation (C-terminal) domain"/>
    <property type="match status" value="1"/>
</dbReference>
<dbReference type="PANTHER" id="PTHR42737">
    <property type="entry name" value="GLUTATHIONE REDUCTASE"/>
    <property type="match status" value="1"/>
</dbReference>
<keyword evidence="5 14" id="KW-0521">NADP</keyword>
<feature type="binding site" evidence="11">
    <location>
        <position position="321"/>
    </location>
    <ligand>
        <name>NAD(+)</name>
        <dbReference type="ChEBI" id="CHEBI:57540"/>
    </ligand>
</feature>
<sequence>MAFEGGSGLSVRFRSVICVYSFWPVSRESSSAKPCAPGHLPIATNLSAVHSISIADDITADDDVDLFVIGGGSGGVRAARIAANYGARVMLAEEYRMGGTCVIRGCVPKKLFVYASHVHEEIKDAAGFGWNIPSATFDWPTLVANKDREIARLEAAYTGNAEKAGARVVKARAVFEDAHTLRLSTGETVRAKYILIATGSTPSHGAPIPGIEHVISSDEIFHLPAFPKRIVIQGGGYIALECACIFAGLGADVTLVYRGDNILRGFDEDVRAHVRDEVEKAGIIILTGCTVTKVEKHGEGFTAHLSGESSIAADQVLFAIGRHPNVKGLGLEKAGVALNPANGGIAVDGFSQTNVPHIYAVGDVTHRINLTPVAIREGHAFADTVFGKRPVRVDHAEISTAVFSQPQVGTVGLTEIEARAQFSHVDIYKTDFRPIKATLSGSQGRVLMKLIVDGTSDRVLGCHIVGPDAAEIVQAVAIAIKMKATKADFDATMALHPTSAEELVTMRAPTRRHVREAAE</sequence>
<dbReference type="Pfam" id="PF07992">
    <property type="entry name" value="Pyr_redox_2"/>
    <property type="match status" value="1"/>
</dbReference>
<evidence type="ECO:0000256" key="2">
    <source>
        <dbReference type="ARBA" id="ARBA00011738"/>
    </source>
</evidence>
<evidence type="ECO:0000313" key="18">
    <source>
        <dbReference type="Proteomes" id="UP000278143"/>
    </source>
</evidence>
<feature type="domain" description="FAD/NAD(P)-binding" evidence="16">
    <location>
        <begin position="65"/>
        <end position="378"/>
    </location>
</feature>
<dbReference type="GO" id="GO:0005739">
    <property type="term" value="C:mitochondrion"/>
    <property type="evidence" value="ECO:0007669"/>
    <property type="project" value="TreeGrafter"/>
</dbReference>
<dbReference type="GO" id="GO:0006749">
    <property type="term" value="P:glutathione metabolic process"/>
    <property type="evidence" value="ECO:0007669"/>
    <property type="project" value="InterPro"/>
</dbReference>
<dbReference type="EMBL" id="KZ990676">
    <property type="protein sequence ID" value="RKP23799.1"/>
    <property type="molecule type" value="Genomic_DNA"/>
</dbReference>
<dbReference type="InterPro" id="IPR023753">
    <property type="entry name" value="FAD/NAD-binding_dom"/>
</dbReference>
<feature type="domain" description="Pyridine nucleotide-disulphide oxidoreductase dimerisation" evidence="15">
    <location>
        <begin position="398"/>
        <end position="506"/>
    </location>
</feature>
<name>A0A4V1J147_9FUNG</name>
<dbReference type="InterPro" id="IPR016156">
    <property type="entry name" value="FAD/NAD-linked_Rdtase_dimer_sf"/>
</dbReference>
<dbReference type="OrthoDB" id="5956163at2759"/>
<evidence type="ECO:0000256" key="13">
    <source>
        <dbReference type="RuleBase" id="RU003691"/>
    </source>
</evidence>
<evidence type="ECO:0000256" key="11">
    <source>
        <dbReference type="PIRSR" id="PIRSR000350-3"/>
    </source>
</evidence>
<evidence type="ECO:0000259" key="16">
    <source>
        <dbReference type="Pfam" id="PF07992"/>
    </source>
</evidence>
<keyword evidence="11" id="KW-0520">NAD</keyword>
<comment type="cofactor">
    <cofactor evidence="11">
        <name>FAD</name>
        <dbReference type="ChEBI" id="CHEBI:57692"/>
    </cofactor>
    <text evidence="11">Binds 1 FAD per subunit.</text>
</comment>
<evidence type="ECO:0000256" key="3">
    <source>
        <dbReference type="ARBA" id="ARBA00022630"/>
    </source>
</evidence>
<comment type="function">
    <text evidence="14">Catalyzes the reduction of glutathione disulfide (GSSG) to reduced glutathione (GSH).</text>
</comment>
<dbReference type="InterPro" id="IPR036188">
    <property type="entry name" value="FAD/NAD-bd_sf"/>
</dbReference>
<dbReference type="NCBIfam" id="NF004776">
    <property type="entry name" value="PRK06116.1"/>
    <property type="match status" value="1"/>
</dbReference>
<gene>
    <name evidence="17" type="ORF">SYNPS1DRAFT_33343</name>
</gene>
<dbReference type="PROSITE" id="PS00076">
    <property type="entry name" value="PYRIDINE_REDOX_1"/>
    <property type="match status" value="1"/>
</dbReference>
<dbReference type="AlphaFoldDB" id="A0A4V1J147"/>
<dbReference type="InterPro" id="IPR046952">
    <property type="entry name" value="GSHR/TRXR-like"/>
</dbReference>
<dbReference type="PANTHER" id="PTHR42737:SF2">
    <property type="entry name" value="GLUTATHIONE REDUCTASE"/>
    <property type="match status" value="1"/>
</dbReference>
<feature type="disulfide bond" description="Redox-active" evidence="12">
    <location>
        <begin position="101"/>
        <end position="106"/>
    </location>
</feature>
<keyword evidence="6 13" id="KW-0560">Oxidoreductase</keyword>
<feature type="active site" description="Proton acceptor" evidence="10">
    <location>
        <position position="496"/>
    </location>
</feature>
<dbReference type="Gene3D" id="3.30.390.30">
    <property type="match status" value="1"/>
</dbReference>
<evidence type="ECO:0000256" key="12">
    <source>
        <dbReference type="PIRSR" id="PIRSR000350-4"/>
    </source>
</evidence>
<keyword evidence="11" id="KW-0547">Nucleotide-binding</keyword>
<protein>
    <recommendedName>
        <fullName evidence="14">Glutathione reductase</fullName>
        <shortName evidence="14">GRase</shortName>
        <ecNumber evidence="14">1.8.1.7</ecNumber>
    </recommendedName>
</protein>
<accession>A0A4V1J147</accession>
<dbReference type="SUPFAM" id="SSF51905">
    <property type="entry name" value="FAD/NAD(P)-binding domain"/>
    <property type="match status" value="1"/>
</dbReference>
<feature type="binding site" evidence="11">
    <location>
        <begin position="234"/>
        <end position="241"/>
    </location>
    <ligand>
        <name>NAD(+)</name>
        <dbReference type="ChEBI" id="CHEBI:57540"/>
    </ligand>
</feature>
<feature type="binding site" evidence="11">
    <location>
        <begin position="198"/>
        <end position="200"/>
    </location>
    <ligand>
        <name>FAD</name>
        <dbReference type="ChEBI" id="CHEBI:57692"/>
    </ligand>
</feature>
<comment type="similarity">
    <text evidence="1 13">Belongs to the class-I pyridine nucleotide-disulfide oxidoreductase family.</text>
</comment>
<keyword evidence="7" id="KW-1015">Disulfide bond</keyword>
<dbReference type="PIRSF" id="PIRSF000350">
    <property type="entry name" value="Mercury_reductase_MerA"/>
    <property type="match status" value="1"/>
</dbReference>
<dbReference type="GO" id="GO:0050660">
    <property type="term" value="F:flavin adenine dinucleotide binding"/>
    <property type="evidence" value="ECO:0007669"/>
    <property type="project" value="InterPro"/>
</dbReference>
<evidence type="ECO:0000256" key="10">
    <source>
        <dbReference type="PIRSR" id="PIRSR000350-2"/>
    </source>
</evidence>
<evidence type="ECO:0000256" key="4">
    <source>
        <dbReference type="ARBA" id="ARBA00022827"/>
    </source>
</evidence>
<proteinExistence type="inferred from homology"/>
<comment type="subunit">
    <text evidence="2">Homodimer.</text>
</comment>
<dbReference type="GO" id="GO:0005829">
    <property type="term" value="C:cytosol"/>
    <property type="evidence" value="ECO:0007669"/>
    <property type="project" value="TreeGrafter"/>
</dbReference>
<keyword evidence="3 13" id="KW-0285">Flavoprotein</keyword>
<keyword evidence="18" id="KW-1185">Reference proteome</keyword>
<dbReference type="GO" id="GO:0045454">
    <property type="term" value="P:cell redox homeostasis"/>
    <property type="evidence" value="ECO:0007669"/>
    <property type="project" value="InterPro"/>
</dbReference>
<evidence type="ECO:0000256" key="1">
    <source>
        <dbReference type="ARBA" id="ARBA00007532"/>
    </source>
</evidence>
<organism evidence="17 18">
    <name type="scientific">Syncephalis pseudoplumigaleata</name>
    <dbReference type="NCBI Taxonomy" id="1712513"/>
    <lineage>
        <taxon>Eukaryota</taxon>
        <taxon>Fungi</taxon>
        <taxon>Fungi incertae sedis</taxon>
        <taxon>Zoopagomycota</taxon>
        <taxon>Zoopagomycotina</taxon>
        <taxon>Zoopagomycetes</taxon>
        <taxon>Zoopagales</taxon>
        <taxon>Piptocephalidaceae</taxon>
        <taxon>Syncephalis</taxon>
    </lineage>
</organism>
<keyword evidence="4 11" id="KW-0274">FAD</keyword>
<dbReference type="Pfam" id="PF02852">
    <property type="entry name" value="Pyr_redox_dim"/>
    <property type="match status" value="1"/>
</dbReference>
<evidence type="ECO:0000256" key="9">
    <source>
        <dbReference type="ARBA" id="ARBA00049142"/>
    </source>
</evidence>
<feature type="binding site" evidence="11">
    <location>
        <position position="363"/>
    </location>
    <ligand>
        <name>FAD</name>
        <dbReference type="ChEBI" id="CHEBI:57692"/>
    </ligand>
</feature>
<dbReference type="GO" id="GO:0004362">
    <property type="term" value="F:glutathione-disulfide reductase (NADPH) activity"/>
    <property type="evidence" value="ECO:0007669"/>
    <property type="project" value="UniProtKB-EC"/>
</dbReference>
<dbReference type="EC" id="1.8.1.7" evidence="14"/>
<evidence type="ECO:0000256" key="7">
    <source>
        <dbReference type="ARBA" id="ARBA00023157"/>
    </source>
</evidence>
<dbReference type="Gene3D" id="3.50.50.60">
    <property type="entry name" value="FAD/NAD(P)-binding domain"/>
    <property type="match status" value="2"/>
</dbReference>
<dbReference type="FunFam" id="3.50.50.60:FF:000051">
    <property type="entry name" value="Glutathione reductase"/>
    <property type="match status" value="1"/>
</dbReference>
<dbReference type="PRINTS" id="PR00411">
    <property type="entry name" value="PNDRDTASEI"/>
</dbReference>
<dbReference type="PRINTS" id="PR00368">
    <property type="entry name" value="FADPNR"/>
</dbReference>
<evidence type="ECO:0000313" key="17">
    <source>
        <dbReference type="EMBL" id="RKP23799.1"/>
    </source>
</evidence>
<evidence type="ECO:0000256" key="14">
    <source>
        <dbReference type="RuleBase" id="RU365040"/>
    </source>
</evidence>
<evidence type="ECO:0000256" key="5">
    <source>
        <dbReference type="ARBA" id="ARBA00022857"/>
    </source>
</evidence>
<dbReference type="Proteomes" id="UP000278143">
    <property type="component" value="Unassembled WGS sequence"/>
</dbReference>
<dbReference type="InterPro" id="IPR012999">
    <property type="entry name" value="Pyr_OxRdtase_I_AS"/>
</dbReference>
<dbReference type="InterPro" id="IPR004099">
    <property type="entry name" value="Pyr_nucl-diS_OxRdtase_dimer"/>
</dbReference>
<evidence type="ECO:0000256" key="8">
    <source>
        <dbReference type="ARBA" id="ARBA00023284"/>
    </source>
</evidence>
<dbReference type="NCBIfam" id="TIGR01424">
    <property type="entry name" value="gluta_reduc_2"/>
    <property type="match status" value="1"/>
</dbReference>
<reference evidence="18" key="1">
    <citation type="journal article" date="2018" name="Nat. Microbiol.">
        <title>Leveraging single-cell genomics to expand the fungal tree of life.</title>
        <authorList>
            <person name="Ahrendt S.R."/>
            <person name="Quandt C.A."/>
            <person name="Ciobanu D."/>
            <person name="Clum A."/>
            <person name="Salamov A."/>
            <person name="Andreopoulos B."/>
            <person name="Cheng J.F."/>
            <person name="Woyke T."/>
            <person name="Pelin A."/>
            <person name="Henrissat B."/>
            <person name="Reynolds N.K."/>
            <person name="Benny G.L."/>
            <person name="Smith M.E."/>
            <person name="James T.Y."/>
            <person name="Grigoriev I.V."/>
        </authorList>
    </citation>
    <scope>NUCLEOTIDE SEQUENCE [LARGE SCALE GENOMIC DNA]</scope>
    <source>
        <strain evidence="18">Benny S71-1</strain>
    </source>
</reference>
<evidence type="ECO:0000256" key="6">
    <source>
        <dbReference type="ARBA" id="ARBA00023002"/>
    </source>
</evidence>
<evidence type="ECO:0000259" key="15">
    <source>
        <dbReference type="Pfam" id="PF02852"/>
    </source>
</evidence>
<keyword evidence="8 13" id="KW-0676">Redox-active center</keyword>
<dbReference type="GO" id="GO:0050661">
    <property type="term" value="F:NADP binding"/>
    <property type="evidence" value="ECO:0007669"/>
    <property type="project" value="InterPro"/>
</dbReference>
<dbReference type="GO" id="GO:0034599">
    <property type="term" value="P:cellular response to oxidative stress"/>
    <property type="evidence" value="ECO:0007669"/>
    <property type="project" value="TreeGrafter"/>
</dbReference>
<comment type="catalytic activity">
    <reaction evidence="9 14">
        <text>2 glutathione + NADP(+) = glutathione disulfide + NADPH + H(+)</text>
        <dbReference type="Rhea" id="RHEA:11740"/>
        <dbReference type="ChEBI" id="CHEBI:15378"/>
        <dbReference type="ChEBI" id="CHEBI:57783"/>
        <dbReference type="ChEBI" id="CHEBI:57925"/>
        <dbReference type="ChEBI" id="CHEBI:58297"/>
        <dbReference type="ChEBI" id="CHEBI:58349"/>
        <dbReference type="EC" id="1.8.1.7"/>
    </reaction>
</comment>
<dbReference type="InterPro" id="IPR001100">
    <property type="entry name" value="Pyr_nuc-diS_OxRdtase"/>
</dbReference>
<feature type="binding site" evidence="11">
    <location>
        <position position="110"/>
    </location>
    <ligand>
        <name>FAD</name>
        <dbReference type="ChEBI" id="CHEBI:57692"/>
    </ligand>
</feature>